<feature type="transmembrane region" description="Helical" evidence="5">
    <location>
        <begin position="308"/>
        <end position="326"/>
    </location>
</feature>
<feature type="transmembrane region" description="Helical" evidence="5">
    <location>
        <begin position="115"/>
        <end position="140"/>
    </location>
</feature>
<accession>A0A2K2U5C2</accession>
<feature type="transmembrane region" description="Helical" evidence="5">
    <location>
        <begin position="42"/>
        <end position="61"/>
    </location>
</feature>
<feature type="domain" description="HTH luxR-type" evidence="6">
    <location>
        <begin position="452"/>
        <end position="517"/>
    </location>
</feature>
<feature type="transmembrane region" description="Helical" evidence="5">
    <location>
        <begin position="373"/>
        <end position="392"/>
    </location>
</feature>
<evidence type="ECO:0000256" key="4">
    <source>
        <dbReference type="SAM" id="MobiDB-lite"/>
    </source>
</evidence>
<keyword evidence="5" id="KW-1133">Transmembrane helix</keyword>
<feature type="transmembrane region" description="Helical" evidence="5">
    <location>
        <begin position="73"/>
        <end position="95"/>
    </location>
</feature>
<dbReference type="CDD" id="cd06170">
    <property type="entry name" value="LuxR_C_like"/>
    <property type="match status" value="2"/>
</dbReference>
<keyword evidence="2" id="KW-0238">DNA-binding</keyword>
<feature type="transmembrane region" description="Helical" evidence="5">
    <location>
        <begin position="152"/>
        <end position="170"/>
    </location>
</feature>
<dbReference type="PRINTS" id="PR00038">
    <property type="entry name" value="HTHLUXR"/>
</dbReference>
<feature type="region of interest" description="Disordered" evidence="4">
    <location>
        <begin position="397"/>
        <end position="445"/>
    </location>
</feature>
<dbReference type="InterPro" id="IPR036388">
    <property type="entry name" value="WH-like_DNA-bd_sf"/>
</dbReference>
<dbReference type="SUPFAM" id="SSF46894">
    <property type="entry name" value="C-terminal effector domain of the bipartite response regulators"/>
    <property type="match status" value="2"/>
</dbReference>
<evidence type="ECO:0000259" key="6">
    <source>
        <dbReference type="PROSITE" id="PS50043"/>
    </source>
</evidence>
<evidence type="ECO:0000256" key="2">
    <source>
        <dbReference type="ARBA" id="ARBA00023125"/>
    </source>
</evidence>
<dbReference type="InterPro" id="IPR000792">
    <property type="entry name" value="Tscrpt_reg_LuxR_C"/>
</dbReference>
<proteinExistence type="predicted"/>
<keyword evidence="1" id="KW-0805">Transcription regulation</keyword>
<feature type="transmembrane region" description="Helical" evidence="5">
    <location>
        <begin position="215"/>
        <end position="237"/>
    </location>
</feature>
<dbReference type="GO" id="GO:0006355">
    <property type="term" value="P:regulation of DNA-templated transcription"/>
    <property type="evidence" value="ECO:0007669"/>
    <property type="project" value="InterPro"/>
</dbReference>
<reference evidence="7 8" key="1">
    <citation type="journal article" date="2018" name="Int. J. Syst. Evol. Microbiol.">
        <title>Rubneribacter badeniensis gen. nov., sp. nov. and Enteroscipio rubneri gen. nov., sp. nov., new members of the Eggerthellaceae isolated from human faeces.</title>
        <authorList>
            <person name="Danylec N."/>
            <person name="Gobl A."/>
            <person name="Stoll D.A."/>
            <person name="Hetzer B."/>
            <person name="Kulling S.E."/>
            <person name="Huch M."/>
        </authorList>
    </citation>
    <scope>NUCLEOTIDE SEQUENCE [LARGE SCALE GENOMIC DNA]</scope>
    <source>
        <strain evidence="7 8">ResAG-85</strain>
    </source>
</reference>
<feature type="transmembrane region" description="Helical" evidence="5">
    <location>
        <begin position="249"/>
        <end position="271"/>
    </location>
</feature>
<dbReference type="PROSITE" id="PS50043">
    <property type="entry name" value="HTH_LUXR_2"/>
    <property type="match status" value="2"/>
</dbReference>
<dbReference type="AlphaFoldDB" id="A0A2K2U5C2"/>
<feature type="transmembrane region" description="Helical" evidence="5">
    <location>
        <begin position="12"/>
        <end position="30"/>
    </location>
</feature>
<dbReference type="EMBL" id="PPEL01000027">
    <property type="protein sequence ID" value="PNV65516.1"/>
    <property type="molecule type" value="Genomic_DNA"/>
</dbReference>
<dbReference type="InterPro" id="IPR016032">
    <property type="entry name" value="Sig_transdc_resp-reg_C-effctor"/>
</dbReference>
<dbReference type="GO" id="GO:0003677">
    <property type="term" value="F:DNA binding"/>
    <property type="evidence" value="ECO:0007669"/>
    <property type="project" value="UniProtKB-KW"/>
</dbReference>
<organism evidence="7 8">
    <name type="scientific">Rubneribacter badeniensis</name>
    <dbReference type="NCBI Taxonomy" id="2070688"/>
    <lineage>
        <taxon>Bacteria</taxon>
        <taxon>Bacillati</taxon>
        <taxon>Actinomycetota</taxon>
        <taxon>Coriobacteriia</taxon>
        <taxon>Eggerthellales</taxon>
        <taxon>Eggerthellaceae</taxon>
        <taxon>Rubneribacter</taxon>
    </lineage>
</organism>
<evidence type="ECO:0000256" key="1">
    <source>
        <dbReference type="ARBA" id="ARBA00023015"/>
    </source>
</evidence>
<gene>
    <name evidence="7" type="ORF">C2L80_06195</name>
</gene>
<feature type="transmembrane region" description="Helical" evidence="5">
    <location>
        <begin position="338"/>
        <end position="361"/>
    </location>
</feature>
<dbReference type="Proteomes" id="UP000236488">
    <property type="component" value="Unassembled WGS sequence"/>
</dbReference>
<feature type="transmembrane region" description="Helical" evidence="5">
    <location>
        <begin position="176"/>
        <end position="195"/>
    </location>
</feature>
<dbReference type="Pfam" id="PF00196">
    <property type="entry name" value="GerE"/>
    <property type="match status" value="2"/>
</dbReference>
<comment type="caution">
    <text evidence="7">The sequence shown here is derived from an EMBL/GenBank/DDBJ whole genome shotgun (WGS) entry which is preliminary data.</text>
</comment>
<dbReference type="Gene3D" id="1.10.10.10">
    <property type="entry name" value="Winged helix-like DNA-binding domain superfamily/Winged helix DNA-binding domain"/>
    <property type="match status" value="2"/>
</dbReference>
<sequence>MGKRLAIPVAGFALYWLTDILSFHATTAFASLGGMSAELENAYFVTLVASRIAAYAVALLARRHSHEDGLPPVPAAAAATVTALLGIALVAGAVLQVNAELADTGAANGSGTASAGLWAAFTLGTALFGAAQGIMGLAWASRLPLFSYRGSYLYLIATHVAATALVAVTLLLPTSWLLPLTAASLATANACFARLPRAERLEHTVREQAGDIAPLLWRGVLAVGMFAFVSGLVSSIARQGSTGADPVGFQFFTQGVSSVVLVVMAVPALVLHQPLKLETSYRVALPLSALGFLVLPGLIETVPPDLSGTLATTGYMITGIVLYCMVGEAAKIARVPALPLLAGVSCLTLACLLAGEGAGLALARHLAETGTSAALMGLGSLYLAALAASWLAGRSDARKSMLPPPPKALRGSFRTETEDAPARNGGGSTPNPHGADELTPADGETSPLALDELAARYRLSEQESTVLALFVEGRTIPRIAQELYLSQSAVKYHAQKLYRRFEVHSRSELCEVVARLRHERPERPDAESELAQAYDLTAREREVLARLARGLSITEMASDLNISENTVKTHVKRIYGKLGVHSKQEVIDLAQSSGPTA</sequence>
<keyword evidence="3" id="KW-0804">Transcription</keyword>
<dbReference type="PANTHER" id="PTHR44688">
    <property type="entry name" value="DNA-BINDING TRANSCRIPTIONAL ACTIVATOR DEVR_DOSR"/>
    <property type="match status" value="1"/>
</dbReference>
<keyword evidence="5" id="KW-0812">Transmembrane</keyword>
<evidence type="ECO:0000256" key="5">
    <source>
        <dbReference type="SAM" id="Phobius"/>
    </source>
</evidence>
<keyword evidence="8" id="KW-1185">Reference proteome</keyword>
<evidence type="ECO:0000256" key="3">
    <source>
        <dbReference type="ARBA" id="ARBA00023163"/>
    </source>
</evidence>
<evidence type="ECO:0000313" key="8">
    <source>
        <dbReference type="Proteomes" id="UP000236488"/>
    </source>
</evidence>
<feature type="transmembrane region" description="Helical" evidence="5">
    <location>
        <begin position="283"/>
        <end position="302"/>
    </location>
</feature>
<dbReference type="SMART" id="SM00421">
    <property type="entry name" value="HTH_LUXR"/>
    <property type="match status" value="2"/>
</dbReference>
<evidence type="ECO:0000313" key="7">
    <source>
        <dbReference type="EMBL" id="PNV65516.1"/>
    </source>
</evidence>
<feature type="domain" description="HTH luxR-type" evidence="6">
    <location>
        <begin position="529"/>
        <end position="594"/>
    </location>
</feature>
<dbReference type="RefSeq" id="WP_103262861.1">
    <property type="nucleotide sequence ID" value="NZ_PPEL01000027.1"/>
</dbReference>
<name>A0A2K2U5C2_9ACTN</name>
<dbReference type="PANTHER" id="PTHR44688:SF16">
    <property type="entry name" value="DNA-BINDING TRANSCRIPTIONAL ACTIVATOR DEVR_DOSR"/>
    <property type="match status" value="1"/>
</dbReference>
<protein>
    <submittedName>
        <fullName evidence="7">Helix-turn-helix transcriptional regulator</fullName>
    </submittedName>
</protein>
<keyword evidence="5" id="KW-0472">Membrane</keyword>